<dbReference type="EMBL" id="CAADIG010000025">
    <property type="protein sequence ID" value="VFR47685.1"/>
    <property type="molecule type" value="Genomic_DNA"/>
</dbReference>
<dbReference type="GO" id="GO:0005840">
    <property type="term" value="C:ribosome"/>
    <property type="evidence" value="ECO:0007669"/>
    <property type="project" value="InterPro"/>
</dbReference>
<dbReference type="PANTHER" id="PTHR33692">
    <property type="entry name" value="RIBOSOME MATURATION FACTOR RIMM"/>
    <property type="match status" value="1"/>
</dbReference>
<dbReference type="GO" id="GO:0006364">
    <property type="term" value="P:rRNA processing"/>
    <property type="evidence" value="ECO:0007669"/>
    <property type="project" value="UniProtKB-KW"/>
</dbReference>
<dbReference type="InterPro" id="IPR056792">
    <property type="entry name" value="PRC_RimM"/>
</dbReference>
<evidence type="ECO:0000256" key="3">
    <source>
        <dbReference type="ARBA" id="ARBA00022552"/>
    </source>
</evidence>
<dbReference type="PANTHER" id="PTHR33692:SF1">
    <property type="entry name" value="RIBOSOME MATURATION FACTOR RIMM"/>
    <property type="match status" value="1"/>
</dbReference>
<evidence type="ECO:0000256" key="4">
    <source>
        <dbReference type="ARBA" id="ARBA00023186"/>
    </source>
</evidence>
<gene>
    <name evidence="7" type="ORF">ANT2_1833</name>
    <name evidence="8" type="ORF">ANT3_1835</name>
</gene>
<name>A0A484RC81_9ZZZZ</name>
<dbReference type="EMBL" id="CAADID010000007">
    <property type="protein sequence ID" value="VFR58851.1"/>
    <property type="molecule type" value="Genomic_DNA"/>
</dbReference>
<dbReference type="Gene3D" id="2.30.30.240">
    <property type="entry name" value="PRC-barrel domain"/>
    <property type="match status" value="1"/>
</dbReference>
<evidence type="ECO:0000313" key="8">
    <source>
        <dbReference type="EMBL" id="VFR58851.1"/>
    </source>
</evidence>
<dbReference type="AlphaFoldDB" id="A0A484RC81"/>
<feature type="domain" description="RimM N-terminal" evidence="5">
    <location>
        <begin position="15"/>
        <end position="109"/>
    </location>
</feature>
<dbReference type="Pfam" id="PF01782">
    <property type="entry name" value="RimM"/>
    <property type="match status" value="1"/>
</dbReference>
<accession>A0A484RC81</accession>
<sequence length="211" mass="22664">MSTTQNAKPDDLVELGRITSAYGVRGMVKVQPHSAQAEVLLAARQWWLGRQSPLAASRDAPDSVPADLRLVGVKTSRPQGATVVAALEGLVDRDEAEALRGTSVFVPRSAFPAPDDDEYYWVDLVGCMVYGVDDADVPVLLGRVDAVTENGAHALLDIACLQEVQGEAEPSPVLSSKGRQRSLLVPFVNAHVLNVDLGARRIDTNWPADLD</sequence>
<protein>
    <submittedName>
        <fullName evidence="7">16S rRNA processing protein RimM</fullName>
    </submittedName>
</protein>
<evidence type="ECO:0000313" key="7">
    <source>
        <dbReference type="EMBL" id="VFR47685.1"/>
    </source>
</evidence>
<keyword evidence="1" id="KW-0963">Cytoplasm</keyword>
<keyword evidence="4" id="KW-0143">Chaperone</keyword>
<dbReference type="HAMAP" id="MF_00014">
    <property type="entry name" value="Ribosome_mat_RimM"/>
    <property type="match status" value="1"/>
</dbReference>
<evidence type="ECO:0000259" key="6">
    <source>
        <dbReference type="Pfam" id="PF24986"/>
    </source>
</evidence>
<evidence type="ECO:0000256" key="2">
    <source>
        <dbReference type="ARBA" id="ARBA00022517"/>
    </source>
</evidence>
<dbReference type="InterPro" id="IPR036976">
    <property type="entry name" value="RimM_N_sf"/>
</dbReference>
<evidence type="ECO:0000256" key="1">
    <source>
        <dbReference type="ARBA" id="ARBA00022490"/>
    </source>
</evidence>
<reference evidence="7" key="1">
    <citation type="submission" date="2019-03" db="EMBL/GenBank/DDBJ databases">
        <authorList>
            <person name="Danneels B."/>
        </authorList>
    </citation>
    <scope>NUCLEOTIDE SEQUENCE</scope>
</reference>
<dbReference type="InterPro" id="IPR009000">
    <property type="entry name" value="Transl_B-barrel_sf"/>
</dbReference>
<dbReference type="NCBIfam" id="TIGR02273">
    <property type="entry name" value="16S_RimM"/>
    <property type="match status" value="1"/>
</dbReference>
<dbReference type="InterPro" id="IPR011961">
    <property type="entry name" value="RimM"/>
</dbReference>
<dbReference type="InterPro" id="IPR002676">
    <property type="entry name" value="RimM_N"/>
</dbReference>
<keyword evidence="3" id="KW-0698">rRNA processing</keyword>
<dbReference type="Gene3D" id="2.40.30.60">
    <property type="entry name" value="RimM"/>
    <property type="match status" value="1"/>
</dbReference>
<evidence type="ECO:0000259" key="5">
    <source>
        <dbReference type="Pfam" id="PF01782"/>
    </source>
</evidence>
<feature type="domain" description="Ribosome maturation factor RimM PRC barrel" evidence="6">
    <location>
        <begin position="121"/>
        <end position="210"/>
    </location>
</feature>
<proteinExistence type="inferred from homology"/>
<dbReference type="SUPFAM" id="SSF50447">
    <property type="entry name" value="Translation proteins"/>
    <property type="match status" value="1"/>
</dbReference>
<dbReference type="GO" id="GO:0043022">
    <property type="term" value="F:ribosome binding"/>
    <property type="evidence" value="ECO:0007669"/>
    <property type="project" value="InterPro"/>
</dbReference>
<dbReference type="Pfam" id="PF24986">
    <property type="entry name" value="PRC_RimM"/>
    <property type="match status" value="1"/>
</dbReference>
<dbReference type="SUPFAM" id="SSF50346">
    <property type="entry name" value="PRC-barrel domain"/>
    <property type="match status" value="1"/>
</dbReference>
<dbReference type="InterPro" id="IPR011033">
    <property type="entry name" value="PRC_barrel-like_sf"/>
</dbReference>
<organism evidence="7">
    <name type="scientific">plant metagenome</name>
    <dbReference type="NCBI Taxonomy" id="1297885"/>
    <lineage>
        <taxon>unclassified sequences</taxon>
        <taxon>metagenomes</taxon>
        <taxon>organismal metagenomes</taxon>
    </lineage>
</organism>
<keyword evidence="2" id="KW-0690">Ribosome biogenesis</keyword>